<dbReference type="InterPro" id="IPR059117">
    <property type="entry name" value="APS_kinase_dom"/>
</dbReference>
<reference evidence="9 10" key="1">
    <citation type="submission" date="2018-02" db="EMBL/GenBank/DDBJ databases">
        <title>Insights into the biology of acidophilic members of the Acidiferrobacteraceae family derived from comparative genomic analyses.</title>
        <authorList>
            <person name="Issotta F."/>
            <person name="Thyssen C."/>
            <person name="Mena C."/>
            <person name="Moya A."/>
            <person name="Bellenberg S."/>
            <person name="Sproer C."/>
            <person name="Covarrubias P.C."/>
            <person name="Sand W."/>
            <person name="Quatrini R."/>
            <person name="Vera M."/>
        </authorList>
    </citation>
    <scope>NUCLEOTIDE SEQUENCE [LARGE SCALE GENOMIC DNA]</scope>
    <source>
        <strain evidence="10">m-1</strain>
    </source>
</reference>
<dbReference type="EMBL" id="PSYR01000002">
    <property type="protein sequence ID" value="RCN57146.1"/>
    <property type="molecule type" value="Genomic_DNA"/>
</dbReference>
<evidence type="ECO:0000256" key="3">
    <source>
        <dbReference type="ARBA" id="ARBA00012121"/>
    </source>
</evidence>
<evidence type="ECO:0000256" key="4">
    <source>
        <dbReference type="ARBA" id="ARBA00022679"/>
    </source>
</evidence>
<dbReference type="InterPro" id="IPR050512">
    <property type="entry name" value="Sulf_AdTrans/APS_kinase"/>
</dbReference>
<dbReference type="GO" id="GO:0004020">
    <property type="term" value="F:adenylylsulfate kinase activity"/>
    <property type="evidence" value="ECO:0007669"/>
    <property type="project" value="UniProtKB-EC"/>
</dbReference>
<evidence type="ECO:0000259" key="8">
    <source>
        <dbReference type="Pfam" id="PF01583"/>
    </source>
</evidence>
<dbReference type="Gene3D" id="3.40.50.300">
    <property type="entry name" value="P-loop containing nucleotide triphosphate hydrolases"/>
    <property type="match status" value="1"/>
</dbReference>
<dbReference type="GO" id="GO:0005524">
    <property type="term" value="F:ATP binding"/>
    <property type="evidence" value="ECO:0007669"/>
    <property type="project" value="UniProtKB-KW"/>
</dbReference>
<feature type="domain" description="APS kinase" evidence="8">
    <location>
        <begin position="41"/>
        <end position="192"/>
    </location>
</feature>
<dbReference type="SUPFAM" id="SSF52540">
    <property type="entry name" value="P-loop containing nucleoside triphosphate hydrolases"/>
    <property type="match status" value="1"/>
</dbReference>
<evidence type="ECO:0000256" key="7">
    <source>
        <dbReference type="RuleBase" id="RU004347"/>
    </source>
</evidence>
<dbReference type="PANTHER" id="PTHR42700:SF1">
    <property type="entry name" value="SULFATE ADENYLYLTRANSFERASE"/>
    <property type="match status" value="1"/>
</dbReference>
<dbReference type="PANTHER" id="PTHR42700">
    <property type="entry name" value="SULFATE ADENYLYLTRANSFERASE"/>
    <property type="match status" value="1"/>
</dbReference>
<proteinExistence type="inferred from homology"/>
<dbReference type="OrthoDB" id="9804504at2"/>
<keyword evidence="6 7" id="KW-0067">ATP-binding</keyword>
<evidence type="ECO:0000256" key="1">
    <source>
        <dbReference type="ARBA" id="ARBA00001823"/>
    </source>
</evidence>
<name>A0A368HFC6_9GAMM</name>
<dbReference type="GO" id="GO:0010134">
    <property type="term" value="P:sulfate assimilation via adenylyl sulfate reduction"/>
    <property type="evidence" value="ECO:0007669"/>
    <property type="project" value="TreeGrafter"/>
</dbReference>
<comment type="pathway">
    <text evidence="2 7">Sulfur metabolism; hydrogen sulfide biosynthesis; sulfite from sulfate: step 2/3.</text>
</comment>
<dbReference type="UniPathway" id="UPA00140">
    <property type="reaction ID" value="UER00205"/>
</dbReference>
<keyword evidence="4 7" id="KW-0808">Transferase</keyword>
<dbReference type="GO" id="GO:0019379">
    <property type="term" value="P:sulfate assimilation, phosphoadenylyl sulfate reduction by phosphoadenylyl-sulfate reductase (thioredoxin)"/>
    <property type="evidence" value="ECO:0007669"/>
    <property type="project" value="TreeGrafter"/>
</dbReference>
<comment type="function">
    <text evidence="7">Catalyzes the synthesis of activated sulfate.</text>
</comment>
<dbReference type="EC" id="2.7.1.25" evidence="3 7"/>
<keyword evidence="5 7" id="KW-0547">Nucleotide-binding</keyword>
<dbReference type="CDD" id="cd02027">
    <property type="entry name" value="APSK"/>
    <property type="match status" value="1"/>
</dbReference>
<protein>
    <recommendedName>
        <fullName evidence="3 7">Adenylyl-sulfate kinase</fullName>
        <ecNumber evidence="3 7">2.7.1.25</ecNumber>
    </recommendedName>
</protein>
<dbReference type="GO" id="GO:0005737">
    <property type="term" value="C:cytoplasm"/>
    <property type="evidence" value="ECO:0007669"/>
    <property type="project" value="TreeGrafter"/>
</dbReference>
<comment type="catalytic activity">
    <reaction evidence="1 7">
        <text>adenosine 5'-phosphosulfate + ATP = 3'-phosphoadenylyl sulfate + ADP + H(+)</text>
        <dbReference type="Rhea" id="RHEA:24152"/>
        <dbReference type="ChEBI" id="CHEBI:15378"/>
        <dbReference type="ChEBI" id="CHEBI:30616"/>
        <dbReference type="ChEBI" id="CHEBI:58243"/>
        <dbReference type="ChEBI" id="CHEBI:58339"/>
        <dbReference type="ChEBI" id="CHEBI:456216"/>
        <dbReference type="EC" id="2.7.1.25"/>
    </reaction>
</comment>
<accession>A0A368HFC6</accession>
<evidence type="ECO:0000256" key="5">
    <source>
        <dbReference type="ARBA" id="ARBA00022741"/>
    </source>
</evidence>
<keyword evidence="10" id="KW-1185">Reference proteome</keyword>
<dbReference type="GO" id="GO:0070814">
    <property type="term" value="P:hydrogen sulfide biosynthetic process"/>
    <property type="evidence" value="ECO:0007669"/>
    <property type="project" value="UniProtKB-UniPathway"/>
</dbReference>
<dbReference type="InterPro" id="IPR027417">
    <property type="entry name" value="P-loop_NTPase"/>
</dbReference>
<dbReference type="Pfam" id="PF01583">
    <property type="entry name" value="APS_kinase"/>
    <property type="match status" value="1"/>
</dbReference>
<evidence type="ECO:0000313" key="10">
    <source>
        <dbReference type="Proteomes" id="UP000253250"/>
    </source>
</evidence>
<evidence type="ECO:0000256" key="2">
    <source>
        <dbReference type="ARBA" id="ARBA00004806"/>
    </source>
</evidence>
<keyword evidence="7 9" id="KW-0418">Kinase</keyword>
<sequence>MPSPAGSGGHGCQRQLKGRITVGKGRSRAGQAADVEGAGGGLALWFTGLPGSGKSTLSRAVARELDVSDRRIVTILDGDIVRQFLSQGAGFTRQDRYDNVCRIGYAASLIVRHGGIAVVAAVSPYRDARARACALVEEAGGVFLEIHMDTPFTACVARDPKGHYARALDGDMELFTGVDDPYEKPLAPDIRVRTEIEDVAAGVRHVMAILQERRFLYSAGHKTTG</sequence>
<comment type="similarity">
    <text evidence="7">Belongs to the APS kinase family.</text>
</comment>
<evidence type="ECO:0000256" key="6">
    <source>
        <dbReference type="ARBA" id="ARBA00022840"/>
    </source>
</evidence>
<dbReference type="InterPro" id="IPR002891">
    <property type="entry name" value="APS"/>
</dbReference>
<dbReference type="Proteomes" id="UP000253250">
    <property type="component" value="Unassembled WGS sequence"/>
</dbReference>
<gene>
    <name evidence="9" type="primary">cysC</name>
    <name evidence="9" type="ORF">C4900_08770</name>
</gene>
<dbReference type="NCBIfam" id="TIGR00455">
    <property type="entry name" value="apsK"/>
    <property type="match status" value="1"/>
</dbReference>
<organism evidence="9 10">
    <name type="scientific">Acidiferrobacter thiooxydans</name>
    <dbReference type="NCBI Taxonomy" id="163359"/>
    <lineage>
        <taxon>Bacteria</taxon>
        <taxon>Pseudomonadati</taxon>
        <taxon>Pseudomonadota</taxon>
        <taxon>Gammaproteobacteria</taxon>
        <taxon>Acidiferrobacterales</taxon>
        <taxon>Acidiferrobacteraceae</taxon>
        <taxon>Acidiferrobacter</taxon>
    </lineage>
</organism>
<dbReference type="AlphaFoldDB" id="A0A368HFC6"/>
<comment type="caution">
    <text evidence="9">The sequence shown here is derived from an EMBL/GenBank/DDBJ whole genome shotgun (WGS) entry which is preliminary data.</text>
</comment>
<evidence type="ECO:0000313" key="9">
    <source>
        <dbReference type="EMBL" id="RCN57146.1"/>
    </source>
</evidence>
<dbReference type="GO" id="GO:0004781">
    <property type="term" value="F:sulfate adenylyltransferase (ATP) activity"/>
    <property type="evidence" value="ECO:0007669"/>
    <property type="project" value="TreeGrafter"/>
</dbReference>